<accession>A0AA38GTP1</accession>
<dbReference type="GO" id="GO:0004445">
    <property type="term" value="F:inositol-polyphosphate 5-phosphatase activity"/>
    <property type="evidence" value="ECO:0007669"/>
    <property type="project" value="InterPro"/>
</dbReference>
<evidence type="ECO:0000259" key="3">
    <source>
        <dbReference type="SMART" id="SM00128"/>
    </source>
</evidence>
<dbReference type="Pfam" id="PF22669">
    <property type="entry name" value="Exo_endo_phos2"/>
    <property type="match status" value="2"/>
</dbReference>
<feature type="domain" description="Inositol polyphosphate-related phosphatase" evidence="3">
    <location>
        <begin position="76"/>
        <end position="446"/>
    </location>
</feature>
<evidence type="ECO:0000313" key="5">
    <source>
        <dbReference type="Proteomes" id="UP000824469"/>
    </source>
</evidence>
<gene>
    <name evidence="4" type="ORF">KI387_001697</name>
</gene>
<evidence type="ECO:0000256" key="1">
    <source>
        <dbReference type="ARBA" id="ARBA00010768"/>
    </source>
</evidence>
<reference evidence="4 5" key="1">
    <citation type="journal article" date="2021" name="Nat. Plants">
        <title>The Taxus genome provides insights into paclitaxel biosynthesis.</title>
        <authorList>
            <person name="Xiong X."/>
            <person name="Gou J."/>
            <person name="Liao Q."/>
            <person name="Li Y."/>
            <person name="Zhou Q."/>
            <person name="Bi G."/>
            <person name="Li C."/>
            <person name="Du R."/>
            <person name="Wang X."/>
            <person name="Sun T."/>
            <person name="Guo L."/>
            <person name="Liang H."/>
            <person name="Lu P."/>
            <person name="Wu Y."/>
            <person name="Zhang Z."/>
            <person name="Ro D.K."/>
            <person name="Shang Y."/>
            <person name="Huang S."/>
            <person name="Yan J."/>
        </authorList>
    </citation>
    <scope>NUCLEOTIDE SEQUENCE [LARGE SCALE GENOMIC DNA]</scope>
    <source>
        <strain evidence="4">Ta-2019</strain>
    </source>
</reference>
<evidence type="ECO:0000256" key="2">
    <source>
        <dbReference type="ARBA" id="ARBA00022801"/>
    </source>
</evidence>
<sequence>MVSFAQAMWPRFILRKWLLRRKPVPLLLLPQTDADDEITLVEEENNISDRLICNVQGPTHKRGQSETLWTDYTQPCEYRIFVGTWNVGGISPPENLELEKWLNTREPSDIYVIGFQEIVPLQAGKVLGSPSENGRAANKWEALIAKALNKTQQNMRSCSARAPASRLALLDSERNNVYLRHTHSTDLNFHDKISQLIKNSLSALPLIEPSYLEEGGGASTPEDKCQWSGAQHYKRIVSRQMAGLYVTVWAKSPLDSSIRNVKVSCVGCGIMGYLGNKGSISISMSLHHSTFCFVCAHLASGQNQGDLARRNSDVAEILKRTNFPRKISTIHSPRTIMGHDEIIWFGDLNYRLSLSEKNARCLIDRKDWTTLQLSDELKTEQIAGRVFQQWNEGPIDFAPTYKYAANSDEYCTCTQNNAREKCRVPAWCDRILWYGKGLKEISYERG</sequence>
<dbReference type="GO" id="GO:0004439">
    <property type="term" value="F:phosphatidylinositol-4,5-bisphosphate 5-phosphatase activity"/>
    <property type="evidence" value="ECO:0007669"/>
    <property type="project" value="TreeGrafter"/>
</dbReference>
<evidence type="ECO:0000313" key="4">
    <source>
        <dbReference type="EMBL" id="KAH9329589.1"/>
    </source>
</evidence>
<dbReference type="EMBL" id="JAHRHJ020000001">
    <property type="protein sequence ID" value="KAH9329589.1"/>
    <property type="molecule type" value="Genomic_DNA"/>
</dbReference>
<dbReference type="Proteomes" id="UP000824469">
    <property type="component" value="Unassembled WGS sequence"/>
</dbReference>
<dbReference type="GO" id="GO:0046856">
    <property type="term" value="P:phosphatidylinositol dephosphorylation"/>
    <property type="evidence" value="ECO:0007669"/>
    <property type="project" value="InterPro"/>
</dbReference>
<dbReference type="PANTHER" id="PTHR45666">
    <property type="entry name" value="TYPE IV INOSITOL POLYPHOSPHATE 5-PHOSPHATASE 9"/>
    <property type="match status" value="1"/>
</dbReference>
<protein>
    <recommendedName>
        <fullName evidence="3">Inositol polyphosphate-related phosphatase domain-containing protein</fullName>
    </recommendedName>
</protein>
<keyword evidence="5" id="KW-1185">Reference proteome</keyword>
<comment type="similarity">
    <text evidence="1">Belongs to the inositol polyphosphate 5-phosphatase family.</text>
</comment>
<name>A0AA38GTP1_TAXCH</name>
<proteinExistence type="inferred from homology"/>
<dbReference type="InterPro" id="IPR045849">
    <property type="entry name" value="IP5P_plant"/>
</dbReference>
<dbReference type="InterPro" id="IPR036691">
    <property type="entry name" value="Endo/exonu/phosph_ase_sf"/>
</dbReference>
<keyword evidence="2" id="KW-0378">Hydrolase</keyword>
<dbReference type="SMART" id="SM00128">
    <property type="entry name" value="IPPc"/>
    <property type="match status" value="1"/>
</dbReference>
<feature type="non-terminal residue" evidence="4">
    <location>
        <position position="446"/>
    </location>
</feature>
<organism evidence="4 5">
    <name type="scientific">Taxus chinensis</name>
    <name type="common">Chinese yew</name>
    <name type="synonym">Taxus wallichiana var. chinensis</name>
    <dbReference type="NCBI Taxonomy" id="29808"/>
    <lineage>
        <taxon>Eukaryota</taxon>
        <taxon>Viridiplantae</taxon>
        <taxon>Streptophyta</taxon>
        <taxon>Embryophyta</taxon>
        <taxon>Tracheophyta</taxon>
        <taxon>Spermatophyta</taxon>
        <taxon>Pinopsida</taxon>
        <taxon>Pinidae</taxon>
        <taxon>Conifers II</taxon>
        <taxon>Cupressales</taxon>
        <taxon>Taxaceae</taxon>
        <taxon>Taxus</taxon>
    </lineage>
</organism>
<dbReference type="InterPro" id="IPR000300">
    <property type="entry name" value="IPPc"/>
</dbReference>
<comment type="caution">
    <text evidence="4">The sequence shown here is derived from an EMBL/GenBank/DDBJ whole genome shotgun (WGS) entry which is preliminary data.</text>
</comment>
<dbReference type="SUPFAM" id="SSF56219">
    <property type="entry name" value="DNase I-like"/>
    <property type="match status" value="1"/>
</dbReference>
<dbReference type="Gene3D" id="3.60.10.10">
    <property type="entry name" value="Endonuclease/exonuclease/phosphatase"/>
    <property type="match status" value="1"/>
</dbReference>
<dbReference type="GO" id="GO:0034485">
    <property type="term" value="F:phosphatidylinositol-3,4,5-trisphosphate 5-phosphatase activity"/>
    <property type="evidence" value="ECO:0007669"/>
    <property type="project" value="TreeGrafter"/>
</dbReference>
<dbReference type="PANTHER" id="PTHR45666:SF18">
    <property type="entry name" value="TYPE IV INOSITOL POLYPHOSPHATE 5-PHOSPHATASE 9"/>
    <property type="match status" value="1"/>
</dbReference>
<dbReference type="AlphaFoldDB" id="A0AA38GTP1"/>